<sequence>MGFTAEQLDELNALLRFDLDTSQQGLKIHSNADAQVIAATTRLHARGLITQRDGGYLTPLGRDAAEQAQLLLSIFSTQPAHAQPA</sequence>
<evidence type="ECO:0000313" key="3">
    <source>
        <dbReference type="Proteomes" id="UP000216107"/>
    </source>
</evidence>
<dbReference type="EMBL" id="NMRN01000007">
    <property type="protein sequence ID" value="PAS94427.1"/>
    <property type="molecule type" value="Genomic_DNA"/>
</dbReference>
<evidence type="ECO:0000313" key="2">
    <source>
        <dbReference type="EMBL" id="PAS94427.1"/>
    </source>
</evidence>
<dbReference type="Proteomes" id="UP000623509">
    <property type="component" value="Unassembled WGS sequence"/>
</dbReference>
<dbReference type="OrthoDB" id="5600572at2"/>
<dbReference type="NCBIfam" id="TIGR02647">
    <property type="entry name" value="DNA"/>
    <property type="match status" value="1"/>
</dbReference>
<dbReference type="Pfam" id="PF18918">
    <property type="entry name" value="DUF5669"/>
    <property type="match status" value="1"/>
</dbReference>
<accession>A0A272EWD1</accession>
<comment type="caution">
    <text evidence="2">The sequence shown here is derived from an EMBL/GenBank/DDBJ whole genome shotgun (WGS) entry which is preliminary data.</text>
</comment>
<keyword evidence="4" id="KW-1185">Reference proteome</keyword>
<protein>
    <submittedName>
        <fullName evidence="2">TIGR02647 family protein</fullName>
    </submittedName>
</protein>
<dbReference type="Proteomes" id="UP000216107">
    <property type="component" value="Unassembled WGS sequence"/>
</dbReference>
<reference evidence="2 3" key="2">
    <citation type="submission" date="2017-07" db="EMBL/GenBank/DDBJ databases">
        <title>Candidatus Dactylopiibacterium carminicum, a nitrogen-fixing symbiont of the cochineal insect Dactylopius coccus and Dactylopius opuntiae (Hemiptera: Coccoidea: Dactylopiidae).</title>
        <authorList>
            <person name="Vera A."/>
        </authorList>
    </citation>
    <scope>NUCLEOTIDE SEQUENCE [LARGE SCALE GENOMIC DNA]</scope>
    <source>
        <strain evidence="2 3">NFDCM</strain>
    </source>
</reference>
<name>A0A272EWD1_9RHOO</name>
<dbReference type="InterPro" id="IPR013468">
    <property type="entry name" value="CHP02647"/>
</dbReference>
<reference evidence="1 4" key="1">
    <citation type="submission" date="2016-08" db="EMBL/GenBank/DDBJ databases">
        <title>Candidatus Dactylopiibacterium carminicum genome sequence.</title>
        <authorList>
            <person name="Ramirez-Puebla S.T."/>
            <person name="Ormeno-Orrillo E."/>
            <person name="Vera-Ponce De Leon A."/>
            <person name="Luis L."/>
            <person name="Sanchez-Flores A."/>
            <person name="Monica R."/>
            <person name="Martinez-Romero E."/>
        </authorList>
    </citation>
    <scope>NUCLEOTIDE SEQUENCE [LARGE SCALE GENOMIC DNA]</scope>
    <source>
        <strain evidence="1">END1</strain>
    </source>
</reference>
<evidence type="ECO:0000313" key="4">
    <source>
        <dbReference type="Proteomes" id="UP000623509"/>
    </source>
</evidence>
<dbReference type="RefSeq" id="WP_095523852.1">
    <property type="nucleotide sequence ID" value="NZ_MDUX01000011.1"/>
</dbReference>
<dbReference type="EMBL" id="MDUX01000011">
    <property type="protein sequence ID" value="KAF7599990.1"/>
    <property type="molecule type" value="Genomic_DNA"/>
</dbReference>
<organism evidence="2 3">
    <name type="scientific">Candidatus Dactylopiibacterium carminicum</name>
    <dbReference type="NCBI Taxonomy" id="857335"/>
    <lineage>
        <taxon>Bacteria</taxon>
        <taxon>Pseudomonadati</taxon>
        <taxon>Pseudomonadota</taxon>
        <taxon>Betaproteobacteria</taxon>
        <taxon>Rhodocyclales</taxon>
        <taxon>Rhodocyclaceae</taxon>
        <taxon>Candidatus Dactylopiibacterium</taxon>
    </lineage>
</organism>
<proteinExistence type="predicted"/>
<gene>
    <name evidence="1" type="ORF">BGI27_05240</name>
    <name evidence="2" type="ORF">CGU29_03700</name>
</gene>
<evidence type="ECO:0000313" key="1">
    <source>
        <dbReference type="EMBL" id="KAF7599990.1"/>
    </source>
</evidence>
<dbReference type="AlphaFoldDB" id="A0A272EWD1"/>